<dbReference type="InterPro" id="IPR040015">
    <property type="entry name" value="UBL3-like"/>
</dbReference>
<sequence length="211" mass="23034">GDLSGIPWFRYWAEERIECSGASLLRLPVALLSSPPGACGVKLYPYSWGGGSAYRTALCPTAFVSLPHQPSLPQCVCVVPAARYPEPACPSWSVCAAPPGPARSTRPPFGFNWDIVTLNIARPCPPYGCRDVQLRPSGYDWEEEQVSSPNILRLIYQGRFLHGNVTLGALKLPLGKTTVMHLVARETLPEPNSQGQRNREKTGESNCCVIL</sequence>
<reference evidence="2" key="2">
    <citation type="submission" date="2021-03" db="UniProtKB">
        <authorList>
            <consortium name="Ensembl"/>
        </authorList>
    </citation>
    <scope>IDENTIFICATION</scope>
</reference>
<dbReference type="GeneTree" id="ENSGT00390000004952"/>
<dbReference type="Ensembl" id="ENSXETT00000116719">
    <property type="protein sequence ID" value="ENSXETP00000117805"/>
    <property type="gene ID" value="ENSXETG00000026000"/>
</dbReference>
<dbReference type="InterPro" id="IPR039540">
    <property type="entry name" value="UBL3-like_ubiquitin_dom"/>
</dbReference>
<protein>
    <submittedName>
        <fullName evidence="2">Ubiquitin-like 3</fullName>
    </submittedName>
</protein>
<dbReference type="Gene3D" id="3.10.20.90">
    <property type="entry name" value="Phosphatidylinositol 3-kinase Catalytic Subunit, Chain A, domain 1"/>
    <property type="match status" value="1"/>
</dbReference>
<dbReference type="Xenbase" id="XB-GENE-951598">
    <property type="gene designation" value="ubl3"/>
</dbReference>
<dbReference type="PANTHER" id="PTHR13169:SF0">
    <property type="entry name" value="UBIQUITIN-LIKE PROTEIN 3"/>
    <property type="match status" value="1"/>
</dbReference>
<dbReference type="Bgee" id="ENSXETG00000026000">
    <property type="expression patterns" value="Expressed in brain and 16 other cell types or tissues"/>
</dbReference>
<name>A0A803KBL8_XENTR</name>
<dbReference type="AlphaFoldDB" id="A0A803KBL8"/>
<dbReference type="InParanoid" id="A0A803KBL8"/>
<accession>A0A803KBL8</accession>
<organism evidence="2">
    <name type="scientific">Xenopus tropicalis</name>
    <name type="common">Western clawed frog</name>
    <name type="synonym">Silurana tropicalis</name>
    <dbReference type="NCBI Taxonomy" id="8364"/>
    <lineage>
        <taxon>Eukaryota</taxon>
        <taxon>Metazoa</taxon>
        <taxon>Chordata</taxon>
        <taxon>Craniata</taxon>
        <taxon>Vertebrata</taxon>
        <taxon>Euteleostomi</taxon>
        <taxon>Amphibia</taxon>
        <taxon>Batrachia</taxon>
        <taxon>Anura</taxon>
        <taxon>Pipoidea</taxon>
        <taxon>Pipidae</taxon>
        <taxon>Xenopodinae</taxon>
        <taxon>Xenopus</taxon>
        <taxon>Silurana</taxon>
    </lineage>
</organism>
<evidence type="ECO:0000259" key="1">
    <source>
        <dbReference type="Pfam" id="PF13881"/>
    </source>
</evidence>
<feature type="domain" description="UBL3-like ubiquitin" evidence="1">
    <location>
        <begin position="140"/>
        <end position="208"/>
    </location>
</feature>
<proteinExistence type="predicted"/>
<dbReference type="SUPFAM" id="SSF54236">
    <property type="entry name" value="Ubiquitin-like"/>
    <property type="match status" value="1"/>
</dbReference>
<reference evidence="2" key="1">
    <citation type="journal article" date="2010" name="Science">
        <title>The genome of the Western clawed frog Xenopus tropicalis.</title>
        <authorList>
            <person name="Hellsten U."/>
            <person name="Harland R.M."/>
            <person name="Gilchrist M.J."/>
            <person name="Hendrix D."/>
            <person name="Jurka J."/>
            <person name="Kapitonov V."/>
            <person name="Ovcharenko I."/>
            <person name="Putnam N.H."/>
            <person name="Shu S."/>
            <person name="Taher L."/>
            <person name="Blitz I.L."/>
            <person name="Blumberg B."/>
            <person name="Dichmann D.S."/>
            <person name="Dubchak I."/>
            <person name="Amaya E."/>
            <person name="Detter J.C."/>
            <person name="Fletcher R."/>
            <person name="Gerhard D.S."/>
            <person name="Goodstein D."/>
            <person name="Graves T."/>
            <person name="Grigoriev I.V."/>
            <person name="Grimwood J."/>
            <person name="Kawashima T."/>
            <person name="Lindquist E."/>
            <person name="Lucas S.M."/>
            <person name="Mead P.E."/>
            <person name="Mitros T."/>
            <person name="Ogino H."/>
            <person name="Ohta Y."/>
            <person name="Poliakov A.V."/>
            <person name="Pollet N."/>
            <person name="Robert J."/>
            <person name="Salamov A."/>
            <person name="Sater A.K."/>
            <person name="Schmutz J."/>
            <person name="Terry A."/>
            <person name="Vize P.D."/>
            <person name="Warren W.C."/>
            <person name="Wells D."/>
            <person name="Wills A."/>
            <person name="Wilson R.K."/>
            <person name="Zimmerman L.B."/>
            <person name="Zorn A.M."/>
            <person name="Grainger R."/>
            <person name="Grammer T."/>
            <person name="Khokha M.K."/>
            <person name="Richardson P.M."/>
            <person name="Rokhsar D.S."/>
        </authorList>
    </citation>
    <scope>NUCLEOTIDE SEQUENCE [LARGE SCALE GENOMIC DNA]</scope>
    <source>
        <strain evidence="2">Nigerian</strain>
    </source>
</reference>
<dbReference type="Pfam" id="PF13881">
    <property type="entry name" value="Rad60-SLD_2"/>
    <property type="match status" value="1"/>
</dbReference>
<dbReference type="PANTHER" id="PTHR13169">
    <property type="entry name" value="UBIQUITIN-LIKE PROTEIN 3 HCG-1 PROTEIN"/>
    <property type="match status" value="1"/>
</dbReference>
<dbReference type="InterPro" id="IPR029071">
    <property type="entry name" value="Ubiquitin-like_domsf"/>
</dbReference>
<gene>
    <name evidence="2" type="primary">ubl3</name>
</gene>
<evidence type="ECO:0000313" key="2">
    <source>
        <dbReference type="Ensembl" id="ENSXETP00000117805"/>
    </source>
</evidence>